<comment type="caution">
    <text evidence="1">The sequence shown here is derived from an EMBL/GenBank/DDBJ whole genome shotgun (WGS) entry which is preliminary data.</text>
</comment>
<accession>A0A931FC46</accession>
<gene>
    <name evidence="1" type="ORF">IC227_08565</name>
</gene>
<proteinExistence type="predicted"/>
<reference evidence="1" key="1">
    <citation type="submission" date="2020-09" db="EMBL/GenBank/DDBJ databases">
        <title>Genomic insights into the novelty and pathogenicity of a unique biofilm-forming Enterococcus sp. bacteria (Enterococcus lacertideformus) identified in reptiles.</title>
        <authorList>
            <person name="Agius J.E."/>
            <person name="Phalen D.N."/>
            <person name="Rose K."/>
            <person name="Eden J.-S."/>
        </authorList>
    </citation>
    <scope>NUCLEOTIDE SEQUENCE</scope>
    <source>
        <strain evidence="1">PHRS 0518</strain>
    </source>
</reference>
<dbReference type="Proteomes" id="UP000637757">
    <property type="component" value="Unassembled WGS sequence"/>
</dbReference>
<protein>
    <submittedName>
        <fullName evidence="1">Uncharacterized protein</fullName>
    </submittedName>
</protein>
<sequence length="74" mass="9024">MTSSELRYIYRNWDGLKDKVIFIENNERVIAPWERKPELCKTYIPKKWHLLNKNELLQTQQVFLSSKELTKEKN</sequence>
<dbReference type="EMBL" id="JADAKE010000017">
    <property type="protein sequence ID" value="MBF8808338.1"/>
    <property type="molecule type" value="Genomic_DNA"/>
</dbReference>
<keyword evidence="2" id="KW-1185">Reference proteome</keyword>
<evidence type="ECO:0000313" key="2">
    <source>
        <dbReference type="Proteomes" id="UP000637757"/>
    </source>
</evidence>
<evidence type="ECO:0000313" key="1">
    <source>
        <dbReference type="EMBL" id="MBF8808338.1"/>
    </source>
</evidence>
<name>A0A931FC46_9ENTE</name>
<dbReference type="AlphaFoldDB" id="A0A931FC46"/>
<organism evidence="1 2">
    <name type="scientific">Enterococcus lacertideformus</name>
    <dbReference type="NCBI Taxonomy" id="2771493"/>
    <lineage>
        <taxon>Bacteria</taxon>
        <taxon>Bacillati</taxon>
        <taxon>Bacillota</taxon>
        <taxon>Bacilli</taxon>
        <taxon>Lactobacillales</taxon>
        <taxon>Enterococcaceae</taxon>
        <taxon>Enterococcus</taxon>
    </lineage>
</organism>